<dbReference type="InterPro" id="IPR036047">
    <property type="entry name" value="F-box-like_dom_sf"/>
</dbReference>
<dbReference type="CDD" id="cd22089">
    <property type="entry name" value="F-box_FBXO9"/>
    <property type="match status" value="1"/>
</dbReference>
<dbReference type="OrthoDB" id="2117972at2759"/>
<sequence length="376" mass="41882">GTESLLPTNPGSLQPQLFSGSTPIFVHSSDLNSLFQSSVSTSGSALDDQLAEEKTSDELSGTALHPDKDTLAKTHISVLPHELLLHIFRWAVGNHLDMRVLGKLACVCRGFRLLAYDPCLWRAICIRRWPTLTNHPLAGDVYPPQVFGYATWRDMAIQKPHVLLDGCYLCRISYVRPGEVHFGVYYRPMHLVVYYRGIRFYPDGRVSMLTSSHTPNAVVAALGKQGLYAPDCHQSGTLTGSTTNPTNPLDGTMQDSLCDVGGGFLQGHYVLDDSNVIVCTMQRPRSKEKPHPLRLRRQTLLLNTELQVTFTIRFKLASSKKRLHSVLHWDSYVIHTLNTATQTDFTTSLDVSSDQFPACHFSPVRSYMSRIASGPL</sequence>
<feature type="domain" description="F-box" evidence="2">
    <location>
        <begin position="76"/>
        <end position="127"/>
    </location>
</feature>
<dbReference type="InterPro" id="IPR001810">
    <property type="entry name" value="F-box_dom"/>
</dbReference>
<evidence type="ECO:0000259" key="2">
    <source>
        <dbReference type="Pfam" id="PF12937"/>
    </source>
</evidence>
<dbReference type="GO" id="GO:0031146">
    <property type="term" value="P:SCF-dependent proteasomal ubiquitin-dependent protein catabolic process"/>
    <property type="evidence" value="ECO:0007669"/>
    <property type="project" value="TreeGrafter"/>
</dbReference>
<feature type="domain" description="F-box protein Hrt3/FBXO9 C-terminal" evidence="3">
    <location>
        <begin position="151"/>
        <end position="224"/>
    </location>
</feature>
<keyword evidence="5" id="KW-1185">Reference proteome</keyword>
<organism evidence="4 5">
    <name type="scientific">Paragonimus heterotremus</name>
    <dbReference type="NCBI Taxonomy" id="100268"/>
    <lineage>
        <taxon>Eukaryota</taxon>
        <taxon>Metazoa</taxon>
        <taxon>Spiralia</taxon>
        <taxon>Lophotrochozoa</taxon>
        <taxon>Platyhelminthes</taxon>
        <taxon>Trematoda</taxon>
        <taxon>Digenea</taxon>
        <taxon>Plagiorchiida</taxon>
        <taxon>Troglotremata</taxon>
        <taxon>Troglotrematidae</taxon>
        <taxon>Paragonimus</taxon>
    </lineage>
</organism>
<gene>
    <name evidence="4" type="ORF">PHET_04605</name>
</gene>
<proteinExistence type="predicted"/>
<feature type="non-terminal residue" evidence="4">
    <location>
        <position position="376"/>
    </location>
</feature>
<keyword evidence="1" id="KW-0833">Ubl conjugation pathway</keyword>
<dbReference type="Pfam" id="PF12937">
    <property type="entry name" value="F-box-like"/>
    <property type="match status" value="1"/>
</dbReference>
<dbReference type="PANTHER" id="PTHR12874">
    <property type="entry name" value="F-BOX ONLY PROTEIN 48-RELATED"/>
    <property type="match status" value="1"/>
</dbReference>
<evidence type="ECO:0000313" key="5">
    <source>
        <dbReference type="Proteomes" id="UP000748531"/>
    </source>
</evidence>
<dbReference type="Pfam" id="PF19270">
    <property type="entry name" value="FBO_C"/>
    <property type="match status" value="1"/>
</dbReference>
<evidence type="ECO:0000259" key="3">
    <source>
        <dbReference type="Pfam" id="PF19270"/>
    </source>
</evidence>
<dbReference type="PANTHER" id="PTHR12874:SF29">
    <property type="entry name" value="F-BOX ONLY PROTEIN 9"/>
    <property type="match status" value="1"/>
</dbReference>
<protein>
    <submittedName>
        <fullName evidence="4">F-box only protein 9</fullName>
    </submittedName>
</protein>
<dbReference type="EMBL" id="LUCH01002496">
    <property type="protein sequence ID" value="KAF5401404.1"/>
    <property type="molecule type" value="Genomic_DNA"/>
</dbReference>
<dbReference type="GO" id="GO:0005737">
    <property type="term" value="C:cytoplasm"/>
    <property type="evidence" value="ECO:0007669"/>
    <property type="project" value="TreeGrafter"/>
</dbReference>
<dbReference type="GO" id="GO:0019005">
    <property type="term" value="C:SCF ubiquitin ligase complex"/>
    <property type="evidence" value="ECO:0007669"/>
    <property type="project" value="TreeGrafter"/>
</dbReference>
<reference evidence="4" key="1">
    <citation type="submission" date="2019-05" db="EMBL/GenBank/DDBJ databases">
        <title>Annotation for the trematode Paragonimus heterotremus.</title>
        <authorList>
            <person name="Choi Y.-J."/>
        </authorList>
    </citation>
    <scope>NUCLEOTIDE SEQUENCE</scope>
    <source>
        <strain evidence="4">LC</strain>
    </source>
</reference>
<dbReference type="AlphaFoldDB" id="A0A8J4TB59"/>
<dbReference type="Gene3D" id="1.20.1280.50">
    <property type="match status" value="1"/>
</dbReference>
<name>A0A8J4TB59_9TREM</name>
<dbReference type="SUPFAM" id="SSF81383">
    <property type="entry name" value="F-box domain"/>
    <property type="match status" value="1"/>
</dbReference>
<dbReference type="Proteomes" id="UP000748531">
    <property type="component" value="Unassembled WGS sequence"/>
</dbReference>
<evidence type="ECO:0000256" key="1">
    <source>
        <dbReference type="ARBA" id="ARBA00022786"/>
    </source>
</evidence>
<accession>A0A8J4TB59</accession>
<dbReference type="InterPro" id="IPR045464">
    <property type="entry name" value="Hrt3/FBXO9_C"/>
</dbReference>
<evidence type="ECO:0000313" key="4">
    <source>
        <dbReference type="EMBL" id="KAF5401404.1"/>
    </source>
</evidence>
<comment type="caution">
    <text evidence="4">The sequence shown here is derived from an EMBL/GenBank/DDBJ whole genome shotgun (WGS) entry which is preliminary data.</text>
</comment>